<keyword evidence="1" id="KW-1133">Transmembrane helix</keyword>
<organism evidence="2 3">
    <name type="scientific">Carboxylicivirga linearis</name>
    <dbReference type="NCBI Taxonomy" id="1628157"/>
    <lineage>
        <taxon>Bacteria</taxon>
        <taxon>Pseudomonadati</taxon>
        <taxon>Bacteroidota</taxon>
        <taxon>Bacteroidia</taxon>
        <taxon>Marinilabiliales</taxon>
        <taxon>Marinilabiliaceae</taxon>
        <taxon>Carboxylicivirga</taxon>
    </lineage>
</organism>
<feature type="transmembrane region" description="Helical" evidence="1">
    <location>
        <begin position="127"/>
        <end position="150"/>
    </location>
</feature>
<name>A0ABS5JXY9_9BACT</name>
<evidence type="ECO:0000313" key="2">
    <source>
        <dbReference type="EMBL" id="MBS2099779.1"/>
    </source>
</evidence>
<reference evidence="2 3" key="1">
    <citation type="journal article" date="2015" name="Int. J. Syst. Evol. Microbiol.">
        <title>Carboxylicivirga linearis sp. nov., isolated from a sea cucumber culture pond.</title>
        <authorList>
            <person name="Wang F.Q."/>
            <person name="Zhou Y.X."/>
            <person name="Lin X.Z."/>
            <person name="Chen G.J."/>
            <person name="Du Z.J."/>
        </authorList>
    </citation>
    <scope>NUCLEOTIDE SEQUENCE [LARGE SCALE GENOMIC DNA]</scope>
    <source>
        <strain evidence="2 3">FB218</strain>
    </source>
</reference>
<dbReference type="EMBL" id="JAGUCO010000015">
    <property type="protein sequence ID" value="MBS2099779.1"/>
    <property type="molecule type" value="Genomic_DNA"/>
</dbReference>
<dbReference type="Gene3D" id="1.20.1530.20">
    <property type="match status" value="1"/>
</dbReference>
<feature type="transmembrane region" description="Helical" evidence="1">
    <location>
        <begin position="69"/>
        <end position="89"/>
    </location>
</feature>
<evidence type="ECO:0000313" key="3">
    <source>
        <dbReference type="Proteomes" id="UP000708576"/>
    </source>
</evidence>
<dbReference type="InterPro" id="IPR038770">
    <property type="entry name" value="Na+/solute_symporter_sf"/>
</dbReference>
<keyword evidence="3" id="KW-1185">Reference proteome</keyword>
<dbReference type="Pfam" id="PF13593">
    <property type="entry name" value="SBF_like"/>
    <property type="match status" value="1"/>
</dbReference>
<feature type="transmembrane region" description="Helical" evidence="1">
    <location>
        <begin position="162"/>
        <end position="183"/>
    </location>
</feature>
<feature type="transmembrane region" description="Helical" evidence="1">
    <location>
        <begin position="95"/>
        <end position="120"/>
    </location>
</feature>
<feature type="transmembrane region" description="Helical" evidence="1">
    <location>
        <begin position="289"/>
        <end position="311"/>
    </location>
</feature>
<keyword evidence="1" id="KW-0812">Transmembrane</keyword>
<dbReference type="Proteomes" id="UP000708576">
    <property type="component" value="Unassembled WGS sequence"/>
</dbReference>
<dbReference type="PIRSF" id="PIRSF026166">
    <property type="entry name" value="UCP026166"/>
    <property type="match status" value="1"/>
</dbReference>
<feature type="transmembrane region" description="Helical" evidence="1">
    <location>
        <begin position="223"/>
        <end position="249"/>
    </location>
</feature>
<proteinExistence type="predicted"/>
<dbReference type="InterPro" id="IPR016833">
    <property type="entry name" value="Put_Na-Bile_cotransptr"/>
</dbReference>
<dbReference type="PANTHER" id="PTHR18640:SF5">
    <property type="entry name" value="SODIUM_BILE ACID COTRANSPORTER 7"/>
    <property type="match status" value="1"/>
</dbReference>
<accession>A0ABS5JXY9</accession>
<protein>
    <submittedName>
        <fullName evidence="2">Bile acid:sodium symporter</fullName>
    </submittedName>
</protein>
<keyword evidence="1" id="KW-0472">Membrane</keyword>
<evidence type="ECO:0000256" key="1">
    <source>
        <dbReference type="SAM" id="Phobius"/>
    </source>
</evidence>
<dbReference type="RefSeq" id="WP_212217023.1">
    <property type="nucleotide sequence ID" value="NZ_JAGUCO010000015.1"/>
</dbReference>
<gene>
    <name evidence="2" type="ORF">KEM10_15930</name>
</gene>
<comment type="caution">
    <text evidence="2">The sequence shown here is derived from an EMBL/GenBank/DDBJ whole genome shotgun (WGS) entry which is preliminary data.</text>
</comment>
<sequence>MKKLIDPFIIALLFMIALGWKYPNPALYDGWFSLDNLSEIGIALIFFLYGLKLSPAEMRKGMNNIKVHIIVQASTFILFPLLVIAFFPFVKDSKLIWLAIFFLATLPSTVSSSVVMVAMAKGNIPPAIFNASLSGLIGIFVTPLWIGLFISTTNIDFELSGILFSLFLKIVLPVIFGLLLNRIWGRLAQKHSKQLAIFDKAIILLIVYKSFSKSFNNNLFETIPWIQLFIIATAVITLFALVYTSIHLTSKWINLNRKDRITALFCGSKKSLVHGTVMSSVLFKGMASQGLMLLPIMIYHAFQLVVISFIAQRMAKKIQSS</sequence>
<dbReference type="PANTHER" id="PTHR18640">
    <property type="entry name" value="SOLUTE CARRIER FAMILY 10 MEMBER 7"/>
    <property type="match status" value="1"/>
</dbReference>